<evidence type="ECO:0000313" key="7">
    <source>
        <dbReference type="EMBL" id="HIH33588.1"/>
    </source>
</evidence>
<comment type="catalytic activity">
    <reaction evidence="4">
        <text>ATP + H2O = ADP + phosphate + H(+)</text>
        <dbReference type="Rhea" id="RHEA:13065"/>
        <dbReference type="ChEBI" id="CHEBI:15377"/>
        <dbReference type="ChEBI" id="CHEBI:15378"/>
        <dbReference type="ChEBI" id="CHEBI:30616"/>
        <dbReference type="ChEBI" id="CHEBI:43474"/>
        <dbReference type="ChEBI" id="CHEBI:456216"/>
        <dbReference type="EC" id="5.6.2.4"/>
    </reaction>
</comment>
<reference evidence="6" key="1">
    <citation type="journal article" date="2020" name="bioRxiv">
        <title>A rank-normalized archaeal taxonomy based on genome phylogeny resolves widespread incomplete and uneven classifications.</title>
        <authorList>
            <person name="Rinke C."/>
            <person name="Chuvochina M."/>
            <person name="Mussig A.J."/>
            <person name="Chaumeil P.-A."/>
            <person name="Waite D.W."/>
            <person name="Whitman W.B."/>
            <person name="Parks D.H."/>
            <person name="Hugenholtz P."/>
        </authorList>
    </citation>
    <scope>NUCLEOTIDE SEQUENCE</scope>
    <source>
        <strain evidence="7">UBA10036</strain>
        <strain evidence="6">UBA10191</strain>
    </source>
</reference>
<dbReference type="InterPro" id="IPR008571">
    <property type="entry name" value="HerA-like"/>
</dbReference>
<dbReference type="Proteomes" id="UP000680185">
    <property type="component" value="Unassembled WGS sequence"/>
</dbReference>
<dbReference type="AlphaFoldDB" id="A0A7J4JVW2"/>
<dbReference type="Pfam" id="PF01935">
    <property type="entry name" value="DUF87"/>
    <property type="match status" value="1"/>
</dbReference>
<dbReference type="Gene3D" id="3.40.50.300">
    <property type="entry name" value="P-loop containing nucleotide triphosphate hydrolases"/>
    <property type="match status" value="2"/>
</dbReference>
<evidence type="ECO:0000256" key="1">
    <source>
        <dbReference type="ARBA" id="ARBA00007816"/>
    </source>
</evidence>
<dbReference type="GO" id="GO:0005524">
    <property type="term" value="F:ATP binding"/>
    <property type="evidence" value="ECO:0007669"/>
    <property type="project" value="UniProtKB-KW"/>
</dbReference>
<keyword evidence="6" id="KW-0067">ATP-binding</keyword>
<comment type="caution">
    <text evidence="6">The sequence shown here is derived from an EMBL/GenBank/DDBJ whole genome shotgun (WGS) entry which is preliminary data.</text>
</comment>
<evidence type="ECO:0000256" key="4">
    <source>
        <dbReference type="ARBA" id="ARBA00048988"/>
    </source>
</evidence>
<dbReference type="EMBL" id="DUFJ01000110">
    <property type="protein sequence ID" value="HIH33588.1"/>
    <property type="molecule type" value="Genomic_DNA"/>
</dbReference>
<reference evidence="8" key="2">
    <citation type="submission" date="2021-03" db="EMBL/GenBank/DDBJ databases">
        <authorList>
            <person name="Jaffe A."/>
        </authorList>
    </citation>
    <scope>NUCLEOTIDE SEQUENCE</scope>
    <source>
        <strain evidence="8">RIFCSPLOWO2_01_FULL_43_13</strain>
    </source>
</reference>
<evidence type="ECO:0000256" key="3">
    <source>
        <dbReference type="ARBA" id="ARBA00048954"/>
    </source>
</evidence>
<dbReference type="EMBL" id="JAGVWB010000032">
    <property type="protein sequence ID" value="MBS3058685.1"/>
    <property type="molecule type" value="Genomic_DNA"/>
</dbReference>
<dbReference type="SUPFAM" id="SSF52540">
    <property type="entry name" value="P-loop containing nucleoside triphosphate hydrolases"/>
    <property type="match status" value="1"/>
</dbReference>
<dbReference type="EMBL" id="DUFW01000078">
    <property type="protein sequence ID" value="HIH21868.1"/>
    <property type="molecule type" value="Genomic_DNA"/>
</dbReference>
<evidence type="ECO:0000313" key="6">
    <source>
        <dbReference type="EMBL" id="HIH21868.1"/>
    </source>
</evidence>
<comment type="similarity">
    <text evidence="1">Belongs to the HerA family.</text>
</comment>
<evidence type="ECO:0000259" key="5">
    <source>
        <dbReference type="Pfam" id="PF01935"/>
    </source>
</evidence>
<sequence>MAKEEVGTVVSTIEGPSPNKVDFVVNAEGKVHRGQFVELDYSEGTMVCMINDLQKTNRYFERAESVKEFESNGRAMFEQFPVLEWEYLLAKTRPLGVLSKEGRIKRPSFPPGPGAKVRIASNESLKKILHFDEEKGLHLGDLEFHDLKVKLNLTKLLQKHLCILAMSGAGKSYFTSVLLEELLDRKKEDGRIAAVLFDTHGEYSSFAEPAADSKKKDYSSKTILIPSHSIKIGTPKLSTGDFAALLPGLSIPQKRDLNQAISKLRDEMKAGLGPYSIEALMREVQANEQGKKTAQSLSAWLYELAEMRLFEETDSFSLQDIVKPGMLTIIDLSSEISDRRKQILASYFLRKLFFERKAKKLPPFVAIMEEAHQFAPEGAKSEYAIAKRIIETIAREGRKFGASICLISQRPKRLSTTALAQCNTHMILRVTNPYDLKHLAESSEGIDSASERMITSLQVGEALIVGEAVRFPVFFKVRERKSAESRHEISLEKAGLDFEEKREKEKEEAEEFL</sequence>
<gene>
    <name evidence="6" type="ORF">HA222_04400</name>
    <name evidence="7" type="ORF">HA227_05060</name>
    <name evidence="8" type="ORF">J4478_04785</name>
</gene>
<proteinExistence type="inferred from homology"/>
<dbReference type="GO" id="GO:0043139">
    <property type="term" value="F:5'-3' DNA helicase activity"/>
    <property type="evidence" value="ECO:0007669"/>
    <property type="project" value="UniProtKB-EC"/>
</dbReference>
<dbReference type="InterPro" id="IPR002789">
    <property type="entry name" value="HerA_central"/>
</dbReference>
<evidence type="ECO:0000313" key="9">
    <source>
        <dbReference type="Proteomes" id="UP000590964"/>
    </source>
</evidence>
<comment type="catalytic activity">
    <reaction evidence="3">
        <text>ATP + H2O = ADP + phosphate + H(+)</text>
        <dbReference type="Rhea" id="RHEA:13065"/>
        <dbReference type="ChEBI" id="CHEBI:15377"/>
        <dbReference type="ChEBI" id="CHEBI:15378"/>
        <dbReference type="ChEBI" id="CHEBI:30616"/>
        <dbReference type="ChEBI" id="CHEBI:43474"/>
        <dbReference type="ChEBI" id="CHEBI:456216"/>
        <dbReference type="EC" id="5.6.2.3"/>
    </reaction>
</comment>
<dbReference type="GO" id="GO:0043138">
    <property type="term" value="F:3'-5' DNA helicase activity"/>
    <property type="evidence" value="ECO:0007669"/>
    <property type="project" value="UniProtKB-EC"/>
</dbReference>
<dbReference type="Proteomes" id="UP000527315">
    <property type="component" value="Unassembled WGS sequence"/>
</dbReference>
<dbReference type="PANTHER" id="PTHR42957">
    <property type="entry name" value="HELICASE MJ1565-RELATED"/>
    <property type="match status" value="1"/>
</dbReference>
<comment type="catalytic activity">
    <reaction evidence="2">
        <text>Couples ATP hydrolysis with the unwinding of duplex DNA by translocating in the 3'-5' direction.</text>
        <dbReference type="EC" id="5.6.2.4"/>
    </reaction>
</comment>
<name>A0A7J4JVW2_9ARCH</name>
<evidence type="ECO:0000313" key="8">
    <source>
        <dbReference type="EMBL" id="MBS3058685.1"/>
    </source>
</evidence>
<feature type="domain" description="Helicase HerA central" evidence="5">
    <location>
        <begin position="138"/>
        <end position="351"/>
    </location>
</feature>
<protein>
    <submittedName>
        <fullName evidence="6">ATP-binding protein</fullName>
    </submittedName>
</protein>
<dbReference type="PANTHER" id="PTHR42957:SF2">
    <property type="entry name" value="HELICASE HERA CENTRAL DOMAIN-CONTAINING PROTEIN"/>
    <property type="match status" value="1"/>
</dbReference>
<reference evidence="8" key="3">
    <citation type="submission" date="2021-05" db="EMBL/GenBank/DDBJ databases">
        <title>Protein family content uncovers lineage relationships and bacterial pathway maintenance mechanisms in DPANN archaea.</title>
        <authorList>
            <person name="Castelle C.J."/>
            <person name="Meheust R."/>
            <person name="Jaffe A.L."/>
            <person name="Seitz K."/>
            <person name="Gong X."/>
            <person name="Baker B.J."/>
            <person name="Banfield J.F."/>
        </authorList>
    </citation>
    <scope>NUCLEOTIDE SEQUENCE</scope>
    <source>
        <strain evidence="8">RIFCSPLOWO2_01_FULL_43_13</strain>
    </source>
</reference>
<accession>A0A7J4JVW2</accession>
<keyword evidence="6" id="KW-0547">Nucleotide-binding</keyword>
<organism evidence="6 9">
    <name type="scientific">Candidatus Iainarchaeum sp</name>
    <dbReference type="NCBI Taxonomy" id="3101447"/>
    <lineage>
        <taxon>Archaea</taxon>
        <taxon>Candidatus Iainarchaeota</taxon>
        <taxon>Candidatus Iainarchaeia</taxon>
        <taxon>Candidatus Iainarchaeales</taxon>
        <taxon>Candidatus Iainarchaeaceae</taxon>
        <taxon>Candidatus Iainarchaeum</taxon>
    </lineage>
</organism>
<dbReference type="Proteomes" id="UP000590964">
    <property type="component" value="Unassembled WGS sequence"/>
</dbReference>
<evidence type="ECO:0000256" key="2">
    <source>
        <dbReference type="ARBA" id="ARBA00034617"/>
    </source>
</evidence>
<dbReference type="InterPro" id="IPR027417">
    <property type="entry name" value="P-loop_NTPase"/>
</dbReference>